<dbReference type="KEGG" id="dsf:UWK_00854"/>
<dbReference type="OrthoDB" id="4143660at2"/>
<dbReference type="STRING" id="1167006.UWK_00854"/>
<name>M1P1R0_DESSD</name>
<dbReference type="AlphaFoldDB" id="M1P1R0"/>
<dbReference type="RefSeq" id="WP_015403124.1">
    <property type="nucleotide sequence ID" value="NC_020304.1"/>
</dbReference>
<organism evidence="1 2">
    <name type="scientific">Desulfocapsa sulfexigens (strain DSM 10523 / SB164P1)</name>
    <dbReference type="NCBI Taxonomy" id="1167006"/>
    <lineage>
        <taxon>Bacteria</taxon>
        <taxon>Pseudomonadati</taxon>
        <taxon>Thermodesulfobacteriota</taxon>
        <taxon>Desulfobulbia</taxon>
        <taxon>Desulfobulbales</taxon>
        <taxon>Desulfocapsaceae</taxon>
        <taxon>Desulfocapsa</taxon>
    </lineage>
</organism>
<sequence>MPLEGLDKIVAKGQILLDEHEPVETHSEFNYWVNEVTDWLTTKFPDSGLSAEWAAQGDSNLVVGGSYYDDPSSWSIFRMRVQSRLRWLGSLPLKIKISNLSAPAKAQNEAKQSGRKEIKIQTVSRAYVDPDRINELKALSNKKYDLSKLVRLCEEMNINFAGECYLSIIMVTRAILDHIPPILNCSKFSEVANNYSGAKSFKESMQHLENSSRKIADYYLHSQIRSSESLPNVTQIDFSNDLDFLLSEIIRVIKK</sequence>
<dbReference type="HOGENOM" id="CLU_1088721_0_0_7"/>
<keyword evidence="2" id="KW-1185">Reference proteome</keyword>
<evidence type="ECO:0000313" key="2">
    <source>
        <dbReference type="Proteomes" id="UP000011721"/>
    </source>
</evidence>
<protein>
    <submittedName>
        <fullName evidence="1">Uncharacterized protein</fullName>
    </submittedName>
</protein>
<gene>
    <name evidence="1" type="ordered locus">UWK_00854</name>
</gene>
<proteinExistence type="predicted"/>
<accession>M1P1R0</accession>
<dbReference type="eggNOG" id="ENOG50331F0">
    <property type="taxonomic scope" value="Bacteria"/>
</dbReference>
<dbReference type="Proteomes" id="UP000011721">
    <property type="component" value="Chromosome"/>
</dbReference>
<dbReference type="EMBL" id="CP003985">
    <property type="protein sequence ID" value="AGF77428.1"/>
    <property type="molecule type" value="Genomic_DNA"/>
</dbReference>
<evidence type="ECO:0000313" key="1">
    <source>
        <dbReference type="EMBL" id="AGF77428.1"/>
    </source>
</evidence>
<reference evidence="2" key="1">
    <citation type="journal article" date="2013" name="Stand. Genomic Sci.">
        <title>Complete genome sequence of Desulfocapsa sulfexigens, a marine deltaproteobacterium specialized in disproportionating inorganic sulfur compounds.</title>
        <authorList>
            <person name="Finster K.W."/>
            <person name="Kjeldsen K.U."/>
            <person name="Kube M."/>
            <person name="Reinhardt R."/>
            <person name="Mussmann M."/>
            <person name="Amann R."/>
            <person name="Schreiber L."/>
        </authorList>
    </citation>
    <scope>NUCLEOTIDE SEQUENCE [LARGE SCALE GENOMIC DNA]</scope>
    <source>
        <strain evidence="2">DSM 10523 / SB164P1</strain>
    </source>
</reference>